<proteinExistence type="predicted"/>
<gene>
    <name evidence="2" type="ORF">EHAR0213_LOCUS7695</name>
</gene>
<reference evidence="2" key="1">
    <citation type="submission" date="2021-01" db="EMBL/GenBank/DDBJ databases">
        <authorList>
            <person name="Corre E."/>
            <person name="Pelletier E."/>
            <person name="Niang G."/>
            <person name="Scheremetjew M."/>
            <person name="Finn R."/>
            <person name="Kale V."/>
            <person name="Holt S."/>
            <person name="Cochrane G."/>
            <person name="Meng A."/>
            <person name="Brown T."/>
            <person name="Cohen L."/>
        </authorList>
    </citation>
    <scope>NUCLEOTIDE SEQUENCE</scope>
    <source>
        <strain evidence="2">FSP1.4</strain>
    </source>
</reference>
<accession>A0A7S3N9K1</accession>
<sequence>MEKHLAKIKELFPEEPVCKEDLPLEPLPDLVESNTNGNGHDHHEEDNIEAAAEESGPKLRITEEIVSEEEIPEFDSKKQKKMKTKKERKIKVFEEEVDEDERIYENKLLDNIEETNYMISQKLLKSETRDNDQIVHEGVLEAKRKREIKMSNKLKVIEGKDDDKNPFADF</sequence>
<evidence type="ECO:0000313" key="2">
    <source>
        <dbReference type="EMBL" id="CAE0348784.1"/>
    </source>
</evidence>
<protein>
    <submittedName>
        <fullName evidence="2">Uncharacterized protein</fullName>
    </submittedName>
</protein>
<dbReference type="AlphaFoldDB" id="A0A7S3N9K1"/>
<feature type="region of interest" description="Disordered" evidence="1">
    <location>
        <begin position="15"/>
        <end position="57"/>
    </location>
</feature>
<dbReference type="EMBL" id="HBII01018099">
    <property type="protein sequence ID" value="CAE0348784.1"/>
    <property type="molecule type" value="Transcribed_RNA"/>
</dbReference>
<name>A0A7S3N9K1_9SPIT</name>
<organism evidence="2">
    <name type="scientific">Euplotes harpa</name>
    <dbReference type="NCBI Taxonomy" id="151035"/>
    <lineage>
        <taxon>Eukaryota</taxon>
        <taxon>Sar</taxon>
        <taxon>Alveolata</taxon>
        <taxon>Ciliophora</taxon>
        <taxon>Intramacronucleata</taxon>
        <taxon>Spirotrichea</taxon>
        <taxon>Hypotrichia</taxon>
        <taxon>Euplotida</taxon>
        <taxon>Euplotidae</taxon>
        <taxon>Euplotes</taxon>
    </lineage>
</organism>
<evidence type="ECO:0000256" key="1">
    <source>
        <dbReference type="SAM" id="MobiDB-lite"/>
    </source>
</evidence>